<accession>K7LIF1</accession>
<dbReference type="InParanoid" id="K7LIF1"/>
<dbReference type="HOGENOM" id="CLU_2138014_0_0_1"/>
<dbReference type="EMBL" id="CM000843">
    <property type="protein sequence ID" value="KRH33264.1"/>
    <property type="molecule type" value="Genomic_DNA"/>
</dbReference>
<evidence type="ECO:0000313" key="1">
    <source>
        <dbReference type="EMBL" id="KRH33264.1"/>
    </source>
</evidence>
<name>K7LIF1_SOYBN</name>
<organism evidence="2">
    <name type="scientific">Glycine max</name>
    <name type="common">Soybean</name>
    <name type="synonym">Glycine hispida</name>
    <dbReference type="NCBI Taxonomy" id="3847"/>
    <lineage>
        <taxon>Eukaryota</taxon>
        <taxon>Viridiplantae</taxon>
        <taxon>Streptophyta</taxon>
        <taxon>Embryophyta</taxon>
        <taxon>Tracheophyta</taxon>
        <taxon>Spermatophyta</taxon>
        <taxon>Magnoliopsida</taxon>
        <taxon>eudicotyledons</taxon>
        <taxon>Gunneridae</taxon>
        <taxon>Pentapetalae</taxon>
        <taxon>rosids</taxon>
        <taxon>fabids</taxon>
        <taxon>Fabales</taxon>
        <taxon>Fabaceae</taxon>
        <taxon>Papilionoideae</taxon>
        <taxon>50 kb inversion clade</taxon>
        <taxon>NPAAA clade</taxon>
        <taxon>indigoferoid/millettioid clade</taxon>
        <taxon>Phaseoleae</taxon>
        <taxon>Glycine</taxon>
        <taxon>Glycine subgen. Soja</taxon>
    </lineage>
</organism>
<dbReference type="PaxDb" id="3847-GLYMA10G14781.1"/>
<sequence>MSVFHKKELPAPIHPSLSRLITLLYSSKQQTSNSICSKCHGHFCVDEEEAGDYITKPLFRSNFYIGGQDSIIVKTVMFNNGHDISINIDNIFSKSLMTSTTYSINTFQRRLVH</sequence>
<keyword evidence="3" id="KW-1185">Reference proteome</keyword>
<dbReference type="EnsemblPlants" id="KRH33264">
    <property type="protein sequence ID" value="KRH33264"/>
    <property type="gene ID" value="GLYMA_10G110800"/>
</dbReference>
<evidence type="ECO:0000313" key="2">
    <source>
        <dbReference type="EnsemblPlants" id="KRH33264"/>
    </source>
</evidence>
<dbReference type="Proteomes" id="UP000008827">
    <property type="component" value="Chromosome 10"/>
</dbReference>
<dbReference type="Gramene" id="KRH33264">
    <property type="protein sequence ID" value="KRH33264"/>
    <property type="gene ID" value="GLYMA_10G110800"/>
</dbReference>
<proteinExistence type="predicted"/>
<reference evidence="1 2" key="1">
    <citation type="journal article" date="2010" name="Nature">
        <title>Genome sequence of the palaeopolyploid soybean.</title>
        <authorList>
            <person name="Schmutz J."/>
            <person name="Cannon S.B."/>
            <person name="Schlueter J."/>
            <person name="Ma J."/>
            <person name="Mitros T."/>
            <person name="Nelson W."/>
            <person name="Hyten D.L."/>
            <person name="Song Q."/>
            <person name="Thelen J.J."/>
            <person name="Cheng J."/>
            <person name="Xu D."/>
            <person name="Hellsten U."/>
            <person name="May G.D."/>
            <person name="Yu Y."/>
            <person name="Sakurai T."/>
            <person name="Umezawa T."/>
            <person name="Bhattacharyya M.K."/>
            <person name="Sandhu D."/>
            <person name="Valliyodan B."/>
            <person name="Lindquist E."/>
            <person name="Peto M."/>
            <person name="Grant D."/>
            <person name="Shu S."/>
            <person name="Goodstein D."/>
            <person name="Barry K."/>
            <person name="Futrell-Griggs M."/>
            <person name="Abernathy B."/>
            <person name="Du J."/>
            <person name="Tian Z."/>
            <person name="Zhu L."/>
            <person name="Gill N."/>
            <person name="Joshi T."/>
            <person name="Libault M."/>
            <person name="Sethuraman A."/>
            <person name="Zhang X.-C."/>
            <person name="Shinozaki K."/>
            <person name="Nguyen H.T."/>
            <person name="Wing R.A."/>
            <person name="Cregan P."/>
            <person name="Specht J."/>
            <person name="Grimwood J."/>
            <person name="Rokhsar D."/>
            <person name="Stacey G."/>
            <person name="Shoemaker R.C."/>
            <person name="Jackson S.A."/>
        </authorList>
    </citation>
    <scope>NUCLEOTIDE SEQUENCE [LARGE SCALE GENOMIC DNA]</scope>
    <source>
        <strain evidence="2">cv. Williams 82</strain>
        <tissue evidence="1">Callus</tissue>
    </source>
</reference>
<reference evidence="2" key="2">
    <citation type="submission" date="2018-02" db="UniProtKB">
        <authorList>
            <consortium name="EnsemblPlants"/>
        </authorList>
    </citation>
    <scope>IDENTIFICATION</scope>
    <source>
        <strain evidence="2">Williams 82</strain>
    </source>
</reference>
<reference evidence="1" key="3">
    <citation type="submission" date="2018-07" db="EMBL/GenBank/DDBJ databases">
        <title>WGS assembly of Glycine max.</title>
        <authorList>
            <person name="Schmutz J."/>
            <person name="Cannon S."/>
            <person name="Schlueter J."/>
            <person name="Ma J."/>
            <person name="Mitros T."/>
            <person name="Nelson W."/>
            <person name="Hyten D."/>
            <person name="Song Q."/>
            <person name="Thelen J."/>
            <person name="Cheng J."/>
            <person name="Xu D."/>
            <person name="Hellsten U."/>
            <person name="May G."/>
            <person name="Yu Y."/>
            <person name="Sakurai T."/>
            <person name="Umezawa T."/>
            <person name="Bhattacharyya M."/>
            <person name="Sandhu D."/>
            <person name="Valliyodan B."/>
            <person name="Lindquist E."/>
            <person name="Peto M."/>
            <person name="Grant D."/>
            <person name="Shu S."/>
            <person name="Goodstein D."/>
            <person name="Barry K."/>
            <person name="Futrell-Griggs M."/>
            <person name="Abernathy B."/>
            <person name="Du J."/>
            <person name="Tian Z."/>
            <person name="Zhu L."/>
            <person name="Gill N."/>
            <person name="Joshi T."/>
            <person name="Libault M."/>
            <person name="Sethuraman A."/>
            <person name="Zhang X."/>
            <person name="Shinozaki K."/>
            <person name="Nguyen H."/>
            <person name="Wing R."/>
            <person name="Cregan P."/>
            <person name="Specht J."/>
            <person name="Grimwood J."/>
            <person name="Rokhsar D."/>
            <person name="Stacey G."/>
            <person name="Shoemaker R."/>
            <person name="Jackson S."/>
        </authorList>
    </citation>
    <scope>NUCLEOTIDE SEQUENCE</scope>
    <source>
        <tissue evidence="1">Callus</tissue>
    </source>
</reference>
<protein>
    <submittedName>
        <fullName evidence="1 2">Uncharacterized protein</fullName>
    </submittedName>
</protein>
<gene>
    <name evidence="1" type="ORF">GLYMA_10G110800</name>
</gene>
<evidence type="ECO:0000313" key="3">
    <source>
        <dbReference type="Proteomes" id="UP000008827"/>
    </source>
</evidence>
<dbReference type="AlphaFoldDB" id="K7LIF1"/>